<reference evidence="1 2" key="1">
    <citation type="journal article" date="2019" name="Nat. Ecol. Evol.">
        <title>Megaphylogeny resolves global patterns of mushroom evolution.</title>
        <authorList>
            <person name="Varga T."/>
            <person name="Krizsan K."/>
            <person name="Foldi C."/>
            <person name="Dima B."/>
            <person name="Sanchez-Garcia M."/>
            <person name="Sanchez-Ramirez S."/>
            <person name="Szollosi G.J."/>
            <person name="Szarkandi J.G."/>
            <person name="Papp V."/>
            <person name="Albert L."/>
            <person name="Andreopoulos W."/>
            <person name="Angelini C."/>
            <person name="Antonin V."/>
            <person name="Barry K.W."/>
            <person name="Bougher N.L."/>
            <person name="Buchanan P."/>
            <person name="Buyck B."/>
            <person name="Bense V."/>
            <person name="Catcheside P."/>
            <person name="Chovatia M."/>
            <person name="Cooper J."/>
            <person name="Damon W."/>
            <person name="Desjardin D."/>
            <person name="Finy P."/>
            <person name="Geml J."/>
            <person name="Haridas S."/>
            <person name="Hughes K."/>
            <person name="Justo A."/>
            <person name="Karasinski D."/>
            <person name="Kautmanova I."/>
            <person name="Kiss B."/>
            <person name="Kocsube S."/>
            <person name="Kotiranta H."/>
            <person name="LaButti K.M."/>
            <person name="Lechner B.E."/>
            <person name="Liimatainen K."/>
            <person name="Lipzen A."/>
            <person name="Lukacs Z."/>
            <person name="Mihaltcheva S."/>
            <person name="Morgado L.N."/>
            <person name="Niskanen T."/>
            <person name="Noordeloos M.E."/>
            <person name="Ohm R.A."/>
            <person name="Ortiz-Santana B."/>
            <person name="Ovrebo C."/>
            <person name="Racz N."/>
            <person name="Riley R."/>
            <person name="Savchenko A."/>
            <person name="Shiryaev A."/>
            <person name="Soop K."/>
            <person name="Spirin V."/>
            <person name="Szebenyi C."/>
            <person name="Tomsovsky M."/>
            <person name="Tulloss R.E."/>
            <person name="Uehling J."/>
            <person name="Grigoriev I.V."/>
            <person name="Vagvolgyi C."/>
            <person name="Papp T."/>
            <person name="Martin F.M."/>
            <person name="Miettinen O."/>
            <person name="Hibbett D.S."/>
            <person name="Nagy L.G."/>
        </authorList>
    </citation>
    <scope>NUCLEOTIDE SEQUENCE [LARGE SCALE GENOMIC DNA]</scope>
    <source>
        <strain evidence="1 2">CBS 309.79</strain>
    </source>
</reference>
<organism evidence="1 2">
    <name type="scientific">Pterulicium gracile</name>
    <dbReference type="NCBI Taxonomy" id="1884261"/>
    <lineage>
        <taxon>Eukaryota</taxon>
        <taxon>Fungi</taxon>
        <taxon>Dikarya</taxon>
        <taxon>Basidiomycota</taxon>
        <taxon>Agaricomycotina</taxon>
        <taxon>Agaricomycetes</taxon>
        <taxon>Agaricomycetidae</taxon>
        <taxon>Agaricales</taxon>
        <taxon>Pleurotineae</taxon>
        <taxon>Pterulaceae</taxon>
        <taxon>Pterulicium</taxon>
    </lineage>
</organism>
<dbReference type="AlphaFoldDB" id="A0A5C3QE00"/>
<name>A0A5C3QE00_9AGAR</name>
<keyword evidence="2" id="KW-1185">Reference proteome</keyword>
<dbReference type="EMBL" id="ML178834">
    <property type="protein sequence ID" value="TFK99309.1"/>
    <property type="molecule type" value="Genomic_DNA"/>
</dbReference>
<evidence type="ECO:0000313" key="1">
    <source>
        <dbReference type="EMBL" id="TFK99309.1"/>
    </source>
</evidence>
<evidence type="ECO:0000313" key="2">
    <source>
        <dbReference type="Proteomes" id="UP000305067"/>
    </source>
</evidence>
<gene>
    <name evidence="1" type="ORF">BDV98DRAFT_176910</name>
</gene>
<accession>A0A5C3QE00</accession>
<sequence>MGNIKVPEVYWDDPAGAPIPSVTQYALLPHLGRLDVEFRSDNHDEGHPAHENVLTLVLRHIRCPNVTTVLAAAANRRIKDLQALQACILASGNPSSVQSLTLTEMADESLAGLIIELIEKLSGLKSIGLEFKTYDRVRIDALRWLNDPSEADEPGRLWRNDIDRLKLCPLLSSLTLTHCKMNFDCFSLMISSRLGPLKSPSVQQLMSASMEETELSSHCGCPPSTAEKHAANLVKVLGDALKVESAVDIDATSREEEVHEGVG</sequence>
<dbReference type="Proteomes" id="UP000305067">
    <property type="component" value="Unassembled WGS sequence"/>
</dbReference>
<protein>
    <submittedName>
        <fullName evidence="1">Uncharacterized protein</fullName>
    </submittedName>
</protein>
<proteinExistence type="predicted"/>